<keyword evidence="3" id="KW-1185">Reference proteome</keyword>
<accession>A0AAV9XU30</accession>
<gene>
    <name evidence="2" type="ORF">RS030_7934</name>
</gene>
<evidence type="ECO:0000256" key="1">
    <source>
        <dbReference type="SAM" id="Phobius"/>
    </source>
</evidence>
<name>A0AAV9XU30_9CRYT</name>
<comment type="caution">
    <text evidence="2">The sequence shown here is derived from an EMBL/GenBank/DDBJ whole genome shotgun (WGS) entry which is preliminary data.</text>
</comment>
<keyword evidence="1" id="KW-0812">Transmembrane</keyword>
<dbReference type="Proteomes" id="UP001311799">
    <property type="component" value="Unassembled WGS sequence"/>
</dbReference>
<sequence>MNINFYLISLVIIGIPHLKHVSLVNSSFILIVVALPVFQIHGYILPSKTQLFDTLVSISTGLAPFRFESVNITKEVQYIKHPKEKNETELKLDMVITESKHAEAGIDFKNETLHLEVEDESLKSSGLRGTRVKEDSDKDFIQKRHPTPNNTTTEHVCVDHGKITSYFNPFAETARGVGIPANSLRKITLESNIPYNAVLDSETLLELYYFNYDKYPPKMTSTTLENRSKEWISNSLLSLIYRSEGDDSLSFLILSYGVINVNWQTYSFKESHIPELVEEYEDANKEIISDIAFNSTQKHTGT</sequence>
<dbReference type="AlphaFoldDB" id="A0AAV9XU30"/>
<evidence type="ECO:0000313" key="3">
    <source>
        <dbReference type="Proteomes" id="UP001311799"/>
    </source>
</evidence>
<proteinExistence type="predicted"/>
<keyword evidence="1" id="KW-0472">Membrane</keyword>
<keyword evidence="1" id="KW-1133">Transmembrane helix</keyword>
<dbReference type="EMBL" id="JAWDEY010000035">
    <property type="protein sequence ID" value="KAK6588014.1"/>
    <property type="molecule type" value="Genomic_DNA"/>
</dbReference>
<protein>
    <submittedName>
        <fullName evidence="2">Uncharacterized protein</fullName>
    </submittedName>
</protein>
<organism evidence="2 3">
    <name type="scientific">Cryptosporidium xiaoi</name>
    <dbReference type="NCBI Taxonomy" id="659607"/>
    <lineage>
        <taxon>Eukaryota</taxon>
        <taxon>Sar</taxon>
        <taxon>Alveolata</taxon>
        <taxon>Apicomplexa</taxon>
        <taxon>Conoidasida</taxon>
        <taxon>Coccidia</taxon>
        <taxon>Eucoccidiorida</taxon>
        <taxon>Eimeriorina</taxon>
        <taxon>Cryptosporidiidae</taxon>
        <taxon>Cryptosporidium</taxon>
    </lineage>
</organism>
<evidence type="ECO:0000313" key="2">
    <source>
        <dbReference type="EMBL" id="KAK6588014.1"/>
    </source>
</evidence>
<reference evidence="2 3" key="1">
    <citation type="submission" date="2023-10" db="EMBL/GenBank/DDBJ databases">
        <title>Comparative genomics analysis reveals potential genetic determinants of host preference in Cryptosporidium xiaoi.</title>
        <authorList>
            <person name="Xiao L."/>
            <person name="Li J."/>
        </authorList>
    </citation>
    <scope>NUCLEOTIDE SEQUENCE [LARGE SCALE GENOMIC DNA]</scope>
    <source>
        <strain evidence="2 3">52996</strain>
    </source>
</reference>
<feature type="transmembrane region" description="Helical" evidence="1">
    <location>
        <begin position="21"/>
        <end position="44"/>
    </location>
</feature>